<evidence type="ECO:0000259" key="5">
    <source>
        <dbReference type="Pfam" id="PF00501"/>
    </source>
</evidence>
<dbReference type="SUPFAM" id="SSF56801">
    <property type="entry name" value="Acetyl-CoA synthetase-like"/>
    <property type="match status" value="1"/>
</dbReference>
<evidence type="ECO:0000256" key="2">
    <source>
        <dbReference type="ARBA" id="ARBA00022598"/>
    </source>
</evidence>
<evidence type="ECO:0000313" key="9">
    <source>
        <dbReference type="Proteomes" id="UP000007842"/>
    </source>
</evidence>
<reference evidence="9" key="1">
    <citation type="submission" date="2011-12" db="EMBL/GenBank/DDBJ databases">
        <title>Complete genome sequence of Streptomyces cattleya strain DSM 46488.</title>
        <authorList>
            <person name="Ou H.-Y."/>
            <person name="Li P."/>
            <person name="Zhao C."/>
            <person name="O'Hagan D."/>
            <person name="Deng Z."/>
        </authorList>
    </citation>
    <scope>NUCLEOTIDE SEQUENCE [LARGE SCALE GENOMIC DNA]</scope>
    <source>
        <strain evidence="9">ATCC 35852 / DSM 46488 / JCM 4925 / NBRC 14057 / NRRL 8057</strain>
    </source>
</reference>
<evidence type="ECO:0000313" key="8">
    <source>
        <dbReference type="EMBL" id="AEW93102.1"/>
    </source>
</evidence>
<feature type="domain" description="Acetyl-coenzyme A synthetase N-terminal" evidence="7">
    <location>
        <begin position="52"/>
        <end position="108"/>
    </location>
</feature>
<dbReference type="Pfam" id="PF00501">
    <property type="entry name" value="AMP-binding"/>
    <property type="match status" value="1"/>
</dbReference>
<dbReference type="STRING" id="1003195.SCATT_07310"/>
<proteinExistence type="inferred from homology"/>
<keyword evidence="2" id="KW-0436">Ligase</keyword>
<dbReference type="HOGENOM" id="CLU_000022_3_3_11"/>
<dbReference type="InterPro" id="IPR020845">
    <property type="entry name" value="AMP-binding_CS"/>
</dbReference>
<dbReference type="InterPro" id="IPR005914">
    <property type="entry name" value="Acac_CoA_synth"/>
</dbReference>
<dbReference type="GO" id="GO:0006629">
    <property type="term" value="P:lipid metabolic process"/>
    <property type="evidence" value="ECO:0007669"/>
    <property type="project" value="InterPro"/>
</dbReference>
<dbReference type="GO" id="GO:0030729">
    <property type="term" value="F:acetoacetate-CoA ligase activity"/>
    <property type="evidence" value="ECO:0007669"/>
    <property type="project" value="InterPro"/>
</dbReference>
<dbReference type="AlphaFoldDB" id="F8JV21"/>
<dbReference type="InterPro" id="IPR025110">
    <property type="entry name" value="AMP-bd_C"/>
</dbReference>
<dbReference type="NCBIfam" id="TIGR01217">
    <property type="entry name" value="ac_ac_CoA_syn"/>
    <property type="match status" value="1"/>
</dbReference>
<dbReference type="Gene3D" id="3.40.50.12780">
    <property type="entry name" value="N-terminal domain of ligase-like"/>
    <property type="match status" value="1"/>
</dbReference>
<dbReference type="eggNOG" id="COG0365">
    <property type="taxonomic scope" value="Bacteria"/>
</dbReference>
<evidence type="ECO:0000256" key="1">
    <source>
        <dbReference type="ARBA" id="ARBA00006432"/>
    </source>
</evidence>
<keyword evidence="4" id="KW-0067">ATP-binding</keyword>
<organism evidence="8 9">
    <name type="scientific">Streptantibioticus cattleyicolor (strain ATCC 35852 / DSM 46488 / JCM 4925 / NBRC 14057 / NRRL 8057)</name>
    <name type="common">Streptomyces cattleya</name>
    <dbReference type="NCBI Taxonomy" id="1003195"/>
    <lineage>
        <taxon>Bacteria</taxon>
        <taxon>Bacillati</taxon>
        <taxon>Actinomycetota</taxon>
        <taxon>Actinomycetes</taxon>
        <taxon>Kitasatosporales</taxon>
        <taxon>Streptomycetaceae</taxon>
        <taxon>Streptantibioticus</taxon>
    </lineage>
</organism>
<dbReference type="OrthoDB" id="9803968at2"/>
<dbReference type="Pfam" id="PF16177">
    <property type="entry name" value="ACAS_N"/>
    <property type="match status" value="1"/>
</dbReference>
<dbReference type="EMBL" id="CP003219">
    <property type="protein sequence ID" value="AEW93102.1"/>
    <property type="molecule type" value="Genomic_DNA"/>
</dbReference>
<dbReference type="RefSeq" id="WP_014141499.1">
    <property type="nucleotide sequence ID" value="NC_016111.1"/>
</dbReference>
<dbReference type="InterPro" id="IPR000873">
    <property type="entry name" value="AMP-dep_synth/lig_dom"/>
</dbReference>
<dbReference type="Gene3D" id="3.30.300.30">
    <property type="match status" value="1"/>
</dbReference>
<gene>
    <name evidence="8" type="ordered locus">SCATT_07310</name>
</gene>
<evidence type="ECO:0000259" key="7">
    <source>
        <dbReference type="Pfam" id="PF16177"/>
    </source>
</evidence>
<dbReference type="Pfam" id="PF13193">
    <property type="entry name" value="AMP-binding_C"/>
    <property type="match status" value="1"/>
</dbReference>
<keyword evidence="3" id="KW-0547">Nucleotide-binding</keyword>
<dbReference type="InterPro" id="IPR045851">
    <property type="entry name" value="AMP-bd_C_sf"/>
</dbReference>
<keyword evidence="9" id="KW-1185">Reference proteome</keyword>
<dbReference type="KEGG" id="scy:SCATT_07310"/>
<evidence type="ECO:0000259" key="6">
    <source>
        <dbReference type="Pfam" id="PF13193"/>
    </source>
</evidence>
<dbReference type="InterPro" id="IPR042099">
    <property type="entry name" value="ANL_N_sf"/>
</dbReference>
<dbReference type="GO" id="GO:0005524">
    <property type="term" value="F:ATP binding"/>
    <property type="evidence" value="ECO:0007669"/>
    <property type="project" value="UniProtKB-KW"/>
</dbReference>
<evidence type="ECO:0000256" key="4">
    <source>
        <dbReference type="ARBA" id="ARBA00022840"/>
    </source>
</evidence>
<dbReference type="CDD" id="cd05943">
    <property type="entry name" value="AACS"/>
    <property type="match status" value="1"/>
</dbReference>
<dbReference type="Proteomes" id="UP000007842">
    <property type="component" value="Chromosome"/>
</dbReference>
<feature type="domain" description="AMP-dependent synthetase/ligase" evidence="5">
    <location>
        <begin position="110"/>
        <end position="483"/>
    </location>
</feature>
<comment type="similarity">
    <text evidence="1">Belongs to the ATP-dependent AMP-binding enzyme family.</text>
</comment>
<feature type="domain" description="AMP-binding enzyme C-terminal" evidence="6">
    <location>
        <begin position="550"/>
        <end position="625"/>
    </location>
</feature>
<accession>G8WW09</accession>
<name>F8JV21_STREN</name>
<dbReference type="PROSITE" id="PS00455">
    <property type="entry name" value="AMP_BINDING"/>
    <property type="match status" value="1"/>
</dbReference>
<dbReference type="KEGG" id="sct:SCAT_0729"/>
<accession>F8JV21</accession>
<evidence type="ECO:0000256" key="3">
    <source>
        <dbReference type="ARBA" id="ARBA00022741"/>
    </source>
</evidence>
<protein>
    <submittedName>
        <fullName evidence="8">Acetoacetyl-CoA synthase</fullName>
    </submittedName>
</protein>
<sequence length="669" mass="72893">MSNAPQPATAPEPLWRPPADRIADAQITRFQRWAAERHGAPAPDPADPVASYQALHTWSVADIARFWQAVVEWFDVRFDHPYDTVLADPAMPGARWFPGGTLNYAEHALRAADHRPDAPALLHLDERHAPAEITWAELRRQVAALAERLRGLGVRPGDLVSGYLPNIPHAVIALLATASVGAVWTSCAPDFGARGVLDRFQQVEPVVLFAVDGYTYGGKEHHRATTVAELREELPTLRAVVHIPLLGTPAPDGALEWDDLVSGDAEPVYEHVPFDHPLWVLYSSGTTGLPKAIVQSQGGILLEHLKQTGLHLGLGPDDRFFWYTSTGWMMWNFLAGGLLAGATVVLYDGSPGHPDTGAQWRVAQDTGTTVLGTSAAYVMACRKAGVRPGEAYDLSALRCVATTGSPLPPDGFRWVYEAVGDDLWLASVSGGTDVCSCFAGGVPTLPVYIGELQAACLGTDLQSWDAHGAPVTDEVGELVVTAPMPSMPVRFWNDPGDTRYRESYFEMFPGVWRHGDWITITSRGTVVIHGRSDSTLNRQGVRMGSADIYEVVERLPEIRESLVIGVEQPDGGYWMPLFVRLAEGAVLDDALRDRVKRALRSELSPRHVPDDIIEVPGIPHTLTGKRIEVPVKRLLQGTPLTEAVNPGSVDDIGLLRFYEKVAAARRAEG</sequence>
<dbReference type="InterPro" id="IPR032387">
    <property type="entry name" value="ACAS_N"/>
</dbReference>
<dbReference type="PANTHER" id="PTHR42921">
    <property type="entry name" value="ACETOACETYL-COA SYNTHETASE"/>
    <property type="match status" value="1"/>
</dbReference>
<dbReference type="PANTHER" id="PTHR42921:SF1">
    <property type="entry name" value="ACETOACETYL-COA SYNTHETASE"/>
    <property type="match status" value="1"/>
</dbReference>
<dbReference type="NCBIfam" id="NF002937">
    <property type="entry name" value="PRK03584.1"/>
    <property type="match status" value="1"/>
</dbReference>
<dbReference type="PATRIC" id="fig|1003195.11.peg.2329"/>